<proteinExistence type="predicted"/>
<comment type="caution">
    <text evidence="1">The sequence shown here is derived from an EMBL/GenBank/DDBJ whole genome shotgun (WGS) entry which is preliminary data.</text>
</comment>
<dbReference type="EMBL" id="JWZT01001384">
    <property type="protein sequence ID" value="KII72133.1"/>
    <property type="molecule type" value="Genomic_DNA"/>
</dbReference>
<protein>
    <submittedName>
        <fullName evidence="1">Uncharacterized protein</fullName>
    </submittedName>
</protein>
<dbReference type="AlphaFoldDB" id="A0A0C2JRW2"/>
<dbReference type="Proteomes" id="UP000031668">
    <property type="component" value="Unassembled WGS sequence"/>
</dbReference>
<gene>
    <name evidence="1" type="ORF">RF11_13031</name>
</gene>
<sequence length="100" mass="11678">MMLLAETDDQIKGLQEKLNSVQSVSEWLALNKQIYVSKLYKARYCKKFDKSKESDRPLSKPVLEQEDIHILLRRTSYVYQTFKYLLFGASPLLKAVGSFR</sequence>
<name>A0A0C2JRW2_THEKT</name>
<keyword evidence="2" id="KW-1185">Reference proteome</keyword>
<organism evidence="1 2">
    <name type="scientific">Thelohanellus kitauei</name>
    <name type="common">Myxosporean</name>
    <dbReference type="NCBI Taxonomy" id="669202"/>
    <lineage>
        <taxon>Eukaryota</taxon>
        <taxon>Metazoa</taxon>
        <taxon>Cnidaria</taxon>
        <taxon>Myxozoa</taxon>
        <taxon>Myxosporea</taxon>
        <taxon>Bivalvulida</taxon>
        <taxon>Platysporina</taxon>
        <taxon>Myxobolidae</taxon>
        <taxon>Thelohanellus</taxon>
    </lineage>
</organism>
<reference evidence="1 2" key="1">
    <citation type="journal article" date="2014" name="Genome Biol. Evol.">
        <title>The genome of the myxosporean Thelohanellus kitauei shows adaptations to nutrient acquisition within its fish host.</title>
        <authorList>
            <person name="Yang Y."/>
            <person name="Xiong J."/>
            <person name="Zhou Z."/>
            <person name="Huo F."/>
            <person name="Miao W."/>
            <person name="Ran C."/>
            <person name="Liu Y."/>
            <person name="Zhang J."/>
            <person name="Feng J."/>
            <person name="Wang M."/>
            <person name="Wang M."/>
            <person name="Wang L."/>
            <person name="Yao B."/>
        </authorList>
    </citation>
    <scope>NUCLEOTIDE SEQUENCE [LARGE SCALE GENOMIC DNA]</scope>
    <source>
        <strain evidence="1">Wuqing</strain>
    </source>
</reference>
<accession>A0A0C2JRW2</accession>
<evidence type="ECO:0000313" key="2">
    <source>
        <dbReference type="Proteomes" id="UP000031668"/>
    </source>
</evidence>
<evidence type="ECO:0000313" key="1">
    <source>
        <dbReference type="EMBL" id="KII72133.1"/>
    </source>
</evidence>